<reference evidence="5" key="1">
    <citation type="submission" date="2021-10" db="EMBL/GenBank/DDBJ databases">
        <title>Tropical sea cucumber genome reveals ecological adaptation and Cuvierian tubules defense mechanism.</title>
        <authorList>
            <person name="Chen T."/>
        </authorList>
    </citation>
    <scope>NUCLEOTIDE SEQUENCE</scope>
    <source>
        <strain evidence="5">Nanhai2018</strain>
        <tissue evidence="5">Muscle</tissue>
    </source>
</reference>
<evidence type="ECO:0000256" key="1">
    <source>
        <dbReference type="ARBA" id="ARBA00023157"/>
    </source>
</evidence>
<organism evidence="5 6">
    <name type="scientific">Holothuria leucospilota</name>
    <name type="common">Black long sea cucumber</name>
    <name type="synonym">Mertensiothuria leucospilota</name>
    <dbReference type="NCBI Taxonomy" id="206669"/>
    <lineage>
        <taxon>Eukaryota</taxon>
        <taxon>Metazoa</taxon>
        <taxon>Echinodermata</taxon>
        <taxon>Eleutherozoa</taxon>
        <taxon>Echinozoa</taxon>
        <taxon>Holothuroidea</taxon>
        <taxon>Aspidochirotacea</taxon>
        <taxon>Aspidochirotida</taxon>
        <taxon>Holothuriidae</taxon>
        <taxon>Holothuria</taxon>
    </lineage>
</organism>
<dbReference type="Gene3D" id="2.60.40.10">
    <property type="entry name" value="Immunoglobulins"/>
    <property type="match status" value="1"/>
</dbReference>
<name>A0A9Q1BH26_HOLLE</name>
<evidence type="ECO:0000259" key="4">
    <source>
        <dbReference type="PROSITE" id="PS50835"/>
    </source>
</evidence>
<dbReference type="InterPro" id="IPR013162">
    <property type="entry name" value="CD80_C2-set"/>
</dbReference>
<dbReference type="InterPro" id="IPR007110">
    <property type="entry name" value="Ig-like_dom"/>
</dbReference>
<proteinExistence type="predicted"/>
<protein>
    <recommendedName>
        <fullName evidence="4">Ig-like domain-containing protein</fullName>
    </recommendedName>
</protein>
<dbReference type="Pfam" id="PF08205">
    <property type="entry name" value="C2-set_2"/>
    <property type="match status" value="1"/>
</dbReference>
<dbReference type="AlphaFoldDB" id="A0A9Q1BH26"/>
<keyword evidence="6" id="KW-1185">Reference proteome</keyword>
<accession>A0A9Q1BH26</accession>
<dbReference type="SUPFAM" id="SSF48726">
    <property type="entry name" value="Immunoglobulin"/>
    <property type="match status" value="1"/>
</dbReference>
<feature type="domain" description="Ig-like" evidence="4">
    <location>
        <begin position="11"/>
        <end position="101"/>
    </location>
</feature>
<keyword evidence="3" id="KW-0812">Transmembrane</keyword>
<evidence type="ECO:0000313" key="5">
    <source>
        <dbReference type="EMBL" id="KAJ8024407.1"/>
    </source>
</evidence>
<keyword evidence="1" id="KW-1015">Disulfide bond</keyword>
<dbReference type="InterPro" id="IPR013783">
    <property type="entry name" value="Ig-like_fold"/>
</dbReference>
<sequence length="291" mass="33278">MLISRVLPVPPTVWLEFNNSKVGNTLDVIMNEEYEIRCWAEGGRPHVTLYWEIDNKTVTEGTLQLQDDRSKISTVINYRPKLDETRLSCKTEGQRIIASIQSDVLLNVLYKPVCNLHFQRSDRRLNSYQIHCVCVANPDNSVVFLSVNDSMYMAKSEMVVKTNYSTTIFCKGKNIVGFSELAVTTIHPFRIIGEKEVLSVKPPQERKNIKTTGIIVVLIILGILVVSSLTVVLFSHWSRLNTEKQIRSRYFVADLNENGRGTISCRNRLPSPEDQRRVPVKKANNYHNRVI</sequence>
<evidence type="ECO:0000256" key="2">
    <source>
        <dbReference type="SAM" id="MobiDB-lite"/>
    </source>
</evidence>
<keyword evidence="3" id="KW-0472">Membrane</keyword>
<keyword evidence="3" id="KW-1133">Transmembrane helix</keyword>
<dbReference type="Proteomes" id="UP001152320">
    <property type="component" value="Chromosome 18"/>
</dbReference>
<feature type="region of interest" description="Disordered" evidence="2">
    <location>
        <begin position="264"/>
        <end position="291"/>
    </location>
</feature>
<evidence type="ECO:0000313" key="6">
    <source>
        <dbReference type="Proteomes" id="UP001152320"/>
    </source>
</evidence>
<evidence type="ECO:0000256" key="3">
    <source>
        <dbReference type="SAM" id="Phobius"/>
    </source>
</evidence>
<dbReference type="InterPro" id="IPR036179">
    <property type="entry name" value="Ig-like_dom_sf"/>
</dbReference>
<dbReference type="PROSITE" id="PS50835">
    <property type="entry name" value="IG_LIKE"/>
    <property type="match status" value="1"/>
</dbReference>
<gene>
    <name evidence="5" type="ORF">HOLleu_34308</name>
</gene>
<dbReference type="EMBL" id="JAIZAY010000018">
    <property type="protein sequence ID" value="KAJ8024407.1"/>
    <property type="molecule type" value="Genomic_DNA"/>
</dbReference>
<feature type="transmembrane region" description="Helical" evidence="3">
    <location>
        <begin position="213"/>
        <end position="237"/>
    </location>
</feature>
<comment type="caution">
    <text evidence="5">The sequence shown here is derived from an EMBL/GenBank/DDBJ whole genome shotgun (WGS) entry which is preliminary data.</text>
</comment>